<evidence type="ECO:0000256" key="1">
    <source>
        <dbReference type="SAM" id="MobiDB-lite"/>
    </source>
</evidence>
<name>A0A7I8WC86_9ANNE</name>
<dbReference type="InterPro" id="IPR040268">
    <property type="entry name" value="ARMH2"/>
</dbReference>
<evidence type="ECO:0000313" key="3">
    <source>
        <dbReference type="Proteomes" id="UP000549394"/>
    </source>
</evidence>
<dbReference type="InterPro" id="IPR016024">
    <property type="entry name" value="ARM-type_fold"/>
</dbReference>
<dbReference type="PANTHER" id="PTHR37679:SF1">
    <property type="entry name" value="ARMADILLO-LIKE HELICAL DOMAIN-CONTAINING PROTEIN 2"/>
    <property type="match status" value="1"/>
</dbReference>
<feature type="region of interest" description="Disordered" evidence="1">
    <location>
        <begin position="157"/>
        <end position="176"/>
    </location>
</feature>
<sequence>MGGLEAGNALSIYISKFLKMLESKDIDHNIKIEIIRMLSTSVCDNKTVHESLMNNNAISLFIDIVKEGDKLARWICYTILLMTRDNDDLLVSLPDFPDFFQTISYAESLSWEGWQYNIARVLLQIAGLQKPNFDLLRSIETDYGYYDETLDKRADGRRRRRHKYRNTDAKPKIDND</sequence>
<dbReference type="SUPFAM" id="SSF48371">
    <property type="entry name" value="ARM repeat"/>
    <property type="match status" value="1"/>
</dbReference>
<dbReference type="AlphaFoldDB" id="A0A7I8WC86"/>
<gene>
    <name evidence="2" type="ORF">DGYR_LOCUS13103</name>
</gene>
<keyword evidence="3" id="KW-1185">Reference proteome</keyword>
<organism evidence="2 3">
    <name type="scientific">Dimorphilus gyrociliatus</name>
    <dbReference type="NCBI Taxonomy" id="2664684"/>
    <lineage>
        <taxon>Eukaryota</taxon>
        <taxon>Metazoa</taxon>
        <taxon>Spiralia</taxon>
        <taxon>Lophotrochozoa</taxon>
        <taxon>Annelida</taxon>
        <taxon>Polychaeta</taxon>
        <taxon>Polychaeta incertae sedis</taxon>
        <taxon>Dinophilidae</taxon>
        <taxon>Dimorphilus</taxon>
    </lineage>
</organism>
<comment type="caution">
    <text evidence="2">The sequence shown here is derived from an EMBL/GenBank/DDBJ whole genome shotgun (WGS) entry which is preliminary data.</text>
</comment>
<dbReference type="Pfam" id="PF17822">
    <property type="entry name" value="ARMH2"/>
    <property type="match status" value="1"/>
</dbReference>
<evidence type="ECO:0000313" key="2">
    <source>
        <dbReference type="EMBL" id="CAD5125783.1"/>
    </source>
</evidence>
<dbReference type="Proteomes" id="UP000549394">
    <property type="component" value="Unassembled WGS sequence"/>
</dbReference>
<protein>
    <submittedName>
        <fullName evidence="2">DgyrCDS13994</fullName>
    </submittedName>
</protein>
<accession>A0A7I8WC86</accession>
<feature type="compositionally biased region" description="Basic and acidic residues" evidence="1">
    <location>
        <begin position="165"/>
        <end position="176"/>
    </location>
</feature>
<dbReference type="EMBL" id="CAJFCJ010000029">
    <property type="protein sequence ID" value="CAD5125783.1"/>
    <property type="molecule type" value="Genomic_DNA"/>
</dbReference>
<dbReference type="PANTHER" id="PTHR37679">
    <property type="entry name" value="ARMADILLO-LIKE HELICAL DOMAIN-CONTAINING PROTEIN 2"/>
    <property type="match status" value="1"/>
</dbReference>
<proteinExistence type="predicted"/>
<reference evidence="2 3" key="1">
    <citation type="submission" date="2020-08" db="EMBL/GenBank/DDBJ databases">
        <authorList>
            <person name="Hejnol A."/>
        </authorList>
    </citation>
    <scope>NUCLEOTIDE SEQUENCE [LARGE SCALE GENOMIC DNA]</scope>
</reference>